<feature type="compositionally biased region" description="Low complexity" evidence="1">
    <location>
        <begin position="287"/>
        <end position="321"/>
    </location>
</feature>
<name>A0A7M2XQG1_9NOCA</name>
<evidence type="ECO:0000313" key="3">
    <source>
        <dbReference type="Proteomes" id="UP000593818"/>
    </source>
</evidence>
<evidence type="ECO:0000256" key="1">
    <source>
        <dbReference type="SAM" id="MobiDB-lite"/>
    </source>
</evidence>
<gene>
    <name evidence="2" type="ORF">INP59_06920</name>
</gene>
<feature type="region of interest" description="Disordered" evidence="1">
    <location>
        <begin position="278"/>
        <end position="321"/>
    </location>
</feature>
<dbReference type="Proteomes" id="UP000593818">
    <property type="component" value="Chromosome"/>
</dbReference>
<evidence type="ECO:0000313" key="2">
    <source>
        <dbReference type="EMBL" id="QOW00085.1"/>
    </source>
</evidence>
<keyword evidence="3" id="KW-1185">Reference proteome</keyword>
<dbReference type="RefSeq" id="WP_193903403.1">
    <property type="nucleotide sequence ID" value="NZ_CP063450.1"/>
</dbReference>
<protein>
    <submittedName>
        <fullName evidence="2">Uncharacterized protein</fullName>
    </submittedName>
</protein>
<dbReference type="EMBL" id="CP063450">
    <property type="protein sequence ID" value="QOW00085.1"/>
    <property type="molecule type" value="Genomic_DNA"/>
</dbReference>
<dbReference type="AlphaFoldDB" id="A0A7M2XQG1"/>
<proteinExistence type="predicted"/>
<reference evidence="2 3" key="1">
    <citation type="submission" date="2020-10" db="EMBL/GenBank/DDBJ databases">
        <title>Whole genome sequence of oil-degrading bacteria Rhodococcus pyridinivorans strain 5Ap.</title>
        <authorList>
            <person name="Akhremchuk A.E."/>
            <person name="Valentovich L.N."/>
            <person name="Charniauskaya M.I."/>
            <person name="Bukliarevich H.A."/>
            <person name="Titok M.A."/>
        </authorList>
    </citation>
    <scope>NUCLEOTIDE SEQUENCE [LARGE SCALE GENOMIC DNA]</scope>
    <source>
        <strain evidence="2 3">5Ap</strain>
    </source>
</reference>
<accession>A0A7M2XQG1</accession>
<sequence>MADTSKPTAAVPTAPDAVLEALRGAVASVEAAVVRLEGDDAAPGTVDRVLDLAGAEPAGDIVATHNVLTRAASMVDHTGGLPDRDWQSIADLGEVLVRTVTRLRGHVSSSLDDLGLDAAVGEHVELLQKVAVEEALGETLQLLVIVEDCLFLWHRVHLARTPDDELRDALTSARQVLADHFTQDAELLRRARAALARFAEGTPIEVVRRLSSGRTTKVLAGLRQDFDDFRWACRADEAGWLDDEDPVIAEALDSMSSPLKAVGGVLGDVFERGRARVTETWSRSEASESAASESAASGAADSGSTASGSDESTTAGSDDRQ</sequence>
<organism evidence="2 3">
    <name type="scientific">Rhodococcus pyridinivorans</name>
    <dbReference type="NCBI Taxonomy" id="103816"/>
    <lineage>
        <taxon>Bacteria</taxon>
        <taxon>Bacillati</taxon>
        <taxon>Actinomycetota</taxon>
        <taxon>Actinomycetes</taxon>
        <taxon>Mycobacteriales</taxon>
        <taxon>Nocardiaceae</taxon>
        <taxon>Rhodococcus</taxon>
    </lineage>
</organism>